<dbReference type="InterPro" id="IPR007215">
    <property type="entry name" value="Sulphur_relay_TusB/DsrH"/>
</dbReference>
<proteinExistence type="predicted"/>
<name>A0ABD5LXS4_PROMI</name>
<dbReference type="EMBL" id="JADQCH020000002">
    <property type="protein sequence ID" value="MEY2345460.1"/>
    <property type="molecule type" value="Genomic_DNA"/>
</dbReference>
<organism evidence="1">
    <name type="scientific">Proteus mirabilis</name>
    <dbReference type="NCBI Taxonomy" id="584"/>
    <lineage>
        <taxon>Bacteria</taxon>
        <taxon>Pseudomonadati</taxon>
        <taxon>Pseudomonadota</taxon>
        <taxon>Gammaproteobacteria</taxon>
        <taxon>Enterobacterales</taxon>
        <taxon>Morganellaceae</taxon>
        <taxon>Proteus</taxon>
    </lineage>
</organism>
<dbReference type="AlphaFoldDB" id="A0ABD5LXS4"/>
<dbReference type="SUPFAM" id="SSF75169">
    <property type="entry name" value="DsrEFH-like"/>
    <property type="match status" value="1"/>
</dbReference>
<dbReference type="PANTHER" id="PTHR37526">
    <property type="entry name" value="PROTEIN TUSB"/>
    <property type="match status" value="1"/>
</dbReference>
<dbReference type="Pfam" id="PF04077">
    <property type="entry name" value="DsrH"/>
    <property type="match status" value="1"/>
</dbReference>
<dbReference type="Gene3D" id="3.40.1260.10">
    <property type="entry name" value="DsrEFH-like"/>
    <property type="match status" value="1"/>
</dbReference>
<comment type="caution">
    <text evidence="1">The sequence shown here is derived from an EMBL/GenBank/DDBJ whole genome shotgun (WGS) entry which is preliminary data.</text>
</comment>
<protein>
    <submittedName>
        <fullName evidence="1">Sulfurtransferase complex subunit TusB</fullName>
    </submittedName>
</protein>
<gene>
    <name evidence="1" type="primary">tusB</name>
    <name evidence="1" type="ORF">I3679_022110</name>
</gene>
<accession>A0ABD5LXS4</accession>
<reference evidence="1" key="1">
    <citation type="submission" date="2021-05" db="EMBL/GenBank/DDBJ databases">
        <title>First report of NDM-5 and VEB-6 producing Proteus mirabilis isolated from blood of a sepsis patient in Kolkata, India.</title>
        <authorList>
            <person name="Halder G."/>
            <person name="Chaudhuri B."/>
            <person name="Dutta S."/>
        </authorList>
    </citation>
    <scope>NUCLEOTIDE SEQUENCE [LARGE SCALE GENOMIC DNA]</scope>
    <source>
        <strain evidence="1">7049</strain>
    </source>
</reference>
<dbReference type="PANTHER" id="PTHR37526:SF1">
    <property type="entry name" value="PROTEIN TUSB"/>
    <property type="match status" value="1"/>
</dbReference>
<dbReference type="NCBIfam" id="TIGR03011">
    <property type="entry name" value="sulf_tusB_dsrH"/>
    <property type="match status" value="1"/>
</dbReference>
<evidence type="ECO:0000313" key="1">
    <source>
        <dbReference type="EMBL" id="MEY2345460.1"/>
    </source>
</evidence>
<sequence length="101" mass="11381">MLYTYSVSIYQSDLDAFLSLLTKHDEVLLIQDGVLAVLEDNPLLIYCLAQQISVYALIDDVLARGLKDQVSHQIKLINYGDFVDLTVKHPNKFTGARRIAV</sequence>
<dbReference type="InterPro" id="IPR027396">
    <property type="entry name" value="DsrEFH-like"/>
</dbReference>